<keyword evidence="1" id="KW-0812">Transmembrane</keyword>
<dbReference type="Proteomes" id="UP000295182">
    <property type="component" value="Unassembled WGS sequence"/>
</dbReference>
<comment type="caution">
    <text evidence="2">The sequence shown here is derived from an EMBL/GenBank/DDBJ whole genome shotgun (WGS) entry which is preliminary data.</text>
</comment>
<evidence type="ECO:0000313" key="3">
    <source>
        <dbReference type="Proteomes" id="UP000295182"/>
    </source>
</evidence>
<protein>
    <submittedName>
        <fullName evidence="2">Inner membrane protein</fullName>
    </submittedName>
</protein>
<gene>
    <name evidence="2" type="ORF">EV674_10814</name>
</gene>
<keyword evidence="1" id="KW-0472">Membrane</keyword>
<evidence type="ECO:0000313" key="2">
    <source>
        <dbReference type="EMBL" id="TCP18649.1"/>
    </source>
</evidence>
<feature type="transmembrane region" description="Helical" evidence="1">
    <location>
        <begin position="62"/>
        <end position="85"/>
    </location>
</feature>
<dbReference type="PANTHER" id="PTHR35531:SF1">
    <property type="entry name" value="INNER MEMBRANE PROTEIN YBCI-RELATED"/>
    <property type="match status" value="1"/>
</dbReference>
<dbReference type="EMBL" id="SLXH01000008">
    <property type="protein sequence ID" value="TCP18649.1"/>
    <property type="molecule type" value="Genomic_DNA"/>
</dbReference>
<feature type="transmembrane region" description="Helical" evidence="1">
    <location>
        <begin position="97"/>
        <end position="119"/>
    </location>
</feature>
<name>A0A4R2NBV9_9BURK</name>
<accession>A0A4R2NBV9</accession>
<keyword evidence="1" id="KW-1133">Transmembrane helix</keyword>
<dbReference type="PANTHER" id="PTHR35531">
    <property type="entry name" value="INNER MEMBRANE PROTEIN YBCI-RELATED"/>
    <property type="match status" value="1"/>
</dbReference>
<keyword evidence="3" id="KW-1185">Reference proteome</keyword>
<evidence type="ECO:0000256" key="1">
    <source>
        <dbReference type="SAM" id="Phobius"/>
    </source>
</evidence>
<proteinExistence type="predicted"/>
<dbReference type="InterPro" id="IPR007404">
    <property type="entry name" value="YdjM-like"/>
</dbReference>
<dbReference type="AlphaFoldDB" id="A0A4R2NBV9"/>
<sequence length="196" mass="20679">MMVSTHLVTGFFAGAGLVSFLHLHDMAAVGLLIGATGGALLPDIDHPKSWLGRRIPFISMPIAAVFGHRGITHSLLAVVGLALALRYGLAQWQLVGTGWALVAVGVAAGYLSHIAGDFVTHGGVPLLWPVKRRFSSPLTFLTGGAFERLLGFALALGAGWVLLEHFAPEVLDYVLKHTLTVLRSLATFAVRAIGAV</sequence>
<dbReference type="Pfam" id="PF04307">
    <property type="entry name" value="YdjM"/>
    <property type="match status" value="1"/>
</dbReference>
<feature type="transmembrane region" description="Helical" evidence="1">
    <location>
        <begin position="140"/>
        <end position="163"/>
    </location>
</feature>
<organism evidence="2 3">
    <name type="scientific">Simplicispira metamorpha</name>
    <dbReference type="NCBI Taxonomy" id="80881"/>
    <lineage>
        <taxon>Bacteria</taxon>
        <taxon>Pseudomonadati</taxon>
        <taxon>Pseudomonadota</taxon>
        <taxon>Betaproteobacteria</taxon>
        <taxon>Burkholderiales</taxon>
        <taxon>Comamonadaceae</taxon>
        <taxon>Simplicispira</taxon>
    </lineage>
</organism>
<reference evidence="2 3" key="1">
    <citation type="submission" date="2019-03" db="EMBL/GenBank/DDBJ databases">
        <title>Genomic Encyclopedia of Type Strains, Phase IV (KMG-IV): sequencing the most valuable type-strain genomes for metagenomic binning, comparative biology and taxonomic classification.</title>
        <authorList>
            <person name="Goeker M."/>
        </authorList>
    </citation>
    <scope>NUCLEOTIDE SEQUENCE [LARGE SCALE GENOMIC DNA]</scope>
    <source>
        <strain evidence="2 3">DSM 1837</strain>
    </source>
</reference>